<dbReference type="EMBL" id="CP000644">
    <property type="protein sequence ID" value="ABO90294.1"/>
    <property type="molecule type" value="Genomic_DNA"/>
</dbReference>
<dbReference type="KEGG" id="asa:ASA_2234"/>
<dbReference type="Proteomes" id="UP000000225">
    <property type="component" value="Chromosome"/>
</dbReference>
<name>A4SN22_AERS4</name>
<proteinExistence type="predicted"/>
<evidence type="ECO:0000313" key="2">
    <source>
        <dbReference type="EMBL" id="ABO90294.1"/>
    </source>
</evidence>
<organism evidence="2 3">
    <name type="scientific">Aeromonas salmonicida (strain A449)</name>
    <dbReference type="NCBI Taxonomy" id="382245"/>
    <lineage>
        <taxon>Bacteria</taxon>
        <taxon>Pseudomonadati</taxon>
        <taxon>Pseudomonadota</taxon>
        <taxon>Gammaproteobacteria</taxon>
        <taxon>Aeromonadales</taxon>
        <taxon>Aeromonadaceae</taxon>
        <taxon>Aeromonas</taxon>
    </lineage>
</organism>
<feature type="compositionally biased region" description="Polar residues" evidence="1">
    <location>
        <begin position="123"/>
        <end position="150"/>
    </location>
</feature>
<evidence type="ECO:0000256" key="1">
    <source>
        <dbReference type="SAM" id="MobiDB-lite"/>
    </source>
</evidence>
<sequence>MHARLYWHSALLFISLFSFARTTHTRLIGSLGHSRPSPGSADLLREAQGVASLPLSVAILGDWEVPQRPPATPTLVTTRPRPSPVFFRLFPPISPPSHSQAVVKTPQTARGRSRWQRRDWAASYSSTVNRQLQTPKIPTRNVTQPASTGTWYRENVKSLPAGPGGSLSQ</sequence>
<feature type="region of interest" description="Disordered" evidence="1">
    <location>
        <begin position="97"/>
        <end position="169"/>
    </location>
</feature>
<dbReference type="AlphaFoldDB" id="A4SN22"/>
<evidence type="ECO:0000313" key="3">
    <source>
        <dbReference type="Proteomes" id="UP000000225"/>
    </source>
</evidence>
<gene>
    <name evidence="2" type="ordered locus">ASA_2234</name>
</gene>
<feature type="compositionally biased region" description="Polar residues" evidence="1">
    <location>
        <begin position="97"/>
        <end position="110"/>
    </location>
</feature>
<reference evidence="3" key="1">
    <citation type="journal article" date="2008" name="BMC Genomics">
        <title>The genome of Aeromonas salmonicida subsp. salmonicida A449: insights into the evolution of a fish pathogen.</title>
        <authorList>
            <person name="Reith M.E."/>
            <person name="Singh R.K."/>
            <person name="Curtis B."/>
            <person name="Boyd J.M."/>
            <person name="Bouevitch A."/>
            <person name="Kimball J."/>
            <person name="Munholland J."/>
            <person name="Murphy C."/>
            <person name="Sarty D."/>
            <person name="Williams J."/>
            <person name="Nash J.H."/>
            <person name="Johnson S.C."/>
            <person name="Brown L.L."/>
        </authorList>
    </citation>
    <scope>NUCLEOTIDE SEQUENCE [LARGE SCALE GENOMIC DNA]</scope>
    <source>
        <strain evidence="3">A449</strain>
    </source>
</reference>
<protein>
    <submittedName>
        <fullName evidence="2">Uncharacterized protein</fullName>
    </submittedName>
</protein>
<dbReference type="HOGENOM" id="CLU_1575174_0_0_6"/>
<accession>A4SN22</accession>